<dbReference type="Pfam" id="PF09734">
    <property type="entry name" value="Tau95"/>
    <property type="match status" value="1"/>
</dbReference>
<dbReference type="InterPro" id="IPR042536">
    <property type="entry name" value="TFIIIC_tauA_Sfc1"/>
</dbReference>
<dbReference type="GO" id="GO:0000127">
    <property type="term" value="C:transcription factor TFIIIC complex"/>
    <property type="evidence" value="ECO:0007669"/>
    <property type="project" value="InterPro"/>
</dbReference>
<dbReference type="GO" id="GO:0001003">
    <property type="term" value="F:RNA polymerase III type 2 promoter sequence-specific DNA binding"/>
    <property type="evidence" value="ECO:0007669"/>
    <property type="project" value="TreeGrafter"/>
</dbReference>
<evidence type="ECO:0000256" key="2">
    <source>
        <dbReference type="ARBA" id="ARBA00023125"/>
    </source>
</evidence>
<dbReference type="Gene3D" id="3.30.200.160">
    <property type="entry name" value="TFIIIC, subcomplex tauA, subunit Sfc1, barrel domain"/>
    <property type="match status" value="1"/>
</dbReference>
<dbReference type="EMBL" id="GDKF01008883">
    <property type="protein sequence ID" value="JAT69739.1"/>
    <property type="molecule type" value="Transcribed_RNA"/>
</dbReference>
<dbReference type="PANTHER" id="PTHR13230">
    <property type="entry name" value="GENERAL TRANSCRIPTION FACTOR IIIC, POLYPEPTIDE 5"/>
    <property type="match status" value="1"/>
</dbReference>
<accession>A0A1D1ZS59</accession>
<feature type="region of interest" description="Disordered" evidence="5">
    <location>
        <begin position="311"/>
        <end position="332"/>
    </location>
</feature>
<evidence type="ECO:0000256" key="5">
    <source>
        <dbReference type="SAM" id="MobiDB-lite"/>
    </source>
</evidence>
<evidence type="ECO:0000313" key="8">
    <source>
        <dbReference type="EMBL" id="JAT69739.1"/>
    </source>
</evidence>
<feature type="compositionally biased region" description="Polar residues" evidence="5">
    <location>
        <begin position="185"/>
        <end position="198"/>
    </location>
</feature>
<evidence type="ECO:0000259" key="7">
    <source>
        <dbReference type="Pfam" id="PF17682"/>
    </source>
</evidence>
<feature type="non-terminal residue" evidence="8">
    <location>
        <position position="450"/>
    </location>
</feature>
<comment type="subcellular location">
    <subcellularLocation>
        <location evidence="1">Nucleus</location>
    </subcellularLocation>
</comment>
<dbReference type="GO" id="GO:0001002">
    <property type="term" value="F:RNA polymerase III type 1 promoter sequence-specific DNA binding"/>
    <property type="evidence" value="ECO:0007669"/>
    <property type="project" value="TreeGrafter"/>
</dbReference>
<keyword evidence="4" id="KW-0539">Nucleus</keyword>
<dbReference type="GO" id="GO:0006384">
    <property type="term" value="P:transcription initiation at RNA polymerase III promoter"/>
    <property type="evidence" value="ECO:0007669"/>
    <property type="project" value="InterPro"/>
</dbReference>
<feature type="domain" description="Transcription factor IIIC subunit Tfc1/Sfc1 triple barrel" evidence="7">
    <location>
        <begin position="31"/>
        <end position="123"/>
    </location>
</feature>
<gene>
    <name evidence="8" type="ORF">g.53030</name>
</gene>
<evidence type="ECO:0008006" key="9">
    <source>
        <dbReference type="Google" id="ProtNLM"/>
    </source>
</evidence>
<reference evidence="8" key="1">
    <citation type="submission" date="2015-08" db="EMBL/GenBank/DDBJ databases">
        <authorList>
            <person name="Babu N.S."/>
            <person name="Beckwith C.J."/>
            <person name="Beseler K.G."/>
            <person name="Brison A."/>
            <person name="Carone J.V."/>
            <person name="Caskin T.P."/>
            <person name="Diamond M."/>
            <person name="Durham M.E."/>
            <person name="Foxe J.M."/>
            <person name="Go M."/>
            <person name="Henderson B.A."/>
            <person name="Jones I.B."/>
            <person name="McGettigan J.A."/>
            <person name="Micheletti S.J."/>
            <person name="Nasrallah M.E."/>
            <person name="Ortiz D."/>
            <person name="Piller C.R."/>
            <person name="Privatt S.R."/>
            <person name="Schneider S.L."/>
            <person name="Sharp S."/>
            <person name="Smith T.C."/>
            <person name="Stanton J.D."/>
            <person name="Ullery H.E."/>
            <person name="Wilson R.J."/>
            <person name="Serrano M.G."/>
            <person name="Buck G."/>
            <person name="Lee V."/>
            <person name="Wang Y."/>
            <person name="Carvalho R."/>
            <person name="Voegtly L."/>
            <person name="Shi R."/>
            <person name="Duckworth R."/>
            <person name="Johnson A."/>
            <person name="Loviza R."/>
            <person name="Walstead R."/>
            <person name="Shah Z."/>
            <person name="Kiflezghi M."/>
            <person name="Wade K."/>
            <person name="Ball S.L."/>
            <person name="Bradley K.W."/>
            <person name="Asai D.J."/>
            <person name="Bowman C.A."/>
            <person name="Russell D.A."/>
            <person name="Pope W.H."/>
            <person name="Jacobs-Sera D."/>
            <person name="Hendrix R.W."/>
            <person name="Hatfull G.F."/>
        </authorList>
    </citation>
    <scope>NUCLEOTIDE SEQUENCE</scope>
</reference>
<dbReference type="InterPro" id="IPR041499">
    <property type="entry name" value="Tfc1/Sfc1_N"/>
</dbReference>
<feature type="region of interest" description="Disordered" evidence="5">
    <location>
        <begin position="180"/>
        <end position="208"/>
    </location>
</feature>
<proteinExistence type="predicted"/>
<dbReference type="InterPro" id="IPR019136">
    <property type="entry name" value="TF_IIIC_su-5_HTH"/>
</dbReference>
<sequence>MVSPLPASSVPEPGCHAVELTMPANPAQCLAVEFPGVVENPDKALAMMGGLEAMSRHLQENPMTLPLYFRPEDPYCHPVVGNRTRAKKLAVRLRRSADGEVSAAVIGVVKSEYRFLHPADMQYVQSDTRPCEAASLPSDAIPGALPPGFDREPLCTLPPAFLRGPVYEFYHTAAASLQERRARQRSSNVTSIRFSDPQTPRVAGQGASSVPEALRPALAQLSLLLDAKPVWTPASLMEKIAPLPASDAAALLPHLCYKFRSGPWKGAWVRRAYDPRAHPEARRLQTLAYELPEAWWQRLVEVKAVQKAQAAEEAPAGPAGADNAGQEPRPLPLITPPPPATWAQLHSFQALPSQRTTLFQVGEIDDGEVQALLNDASNFSESLCEAAGWYTPSSWSAVKAAVAAQFGKLIDSGALSLVDSWIFCGRLFIHILPRARHQSNMPSSHRGDSN</sequence>
<feature type="domain" description="Transcription factor IIIC subunit 5 HTH" evidence="6">
    <location>
        <begin position="181"/>
        <end position="289"/>
    </location>
</feature>
<organism evidence="8">
    <name type="scientific">Auxenochlorella protothecoides</name>
    <name type="common">Green microalga</name>
    <name type="synonym">Chlorella protothecoides</name>
    <dbReference type="NCBI Taxonomy" id="3075"/>
    <lineage>
        <taxon>Eukaryota</taxon>
        <taxon>Viridiplantae</taxon>
        <taxon>Chlorophyta</taxon>
        <taxon>core chlorophytes</taxon>
        <taxon>Trebouxiophyceae</taxon>
        <taxon>Chlorellales</taxon>
        <taxon>Chlorellaceae</taxon>
        <taxon>Auxenochlorella</taxon>
    </lineage>
</organism>
<dbReference type="Pfam" id="PF17682">
    <property type="entry name" value="Tau95_N"/>
    <property type="match status" value="1"/>
</dbReference>
<dbReference type="InterPro" id="IPR040454">
    <property type="entry name" value="TF_IIIC_Tfc1/Sfc1"/>
</dbReference>
<dbReference type="AlphaFoldDB" id="A0A1D1ZS59"/>
<dbReference type="PANTHER" id="PTHR13230:SF5">
    <property type="entry name" value="GENERAL TRANSCRIPTION FACTOR 3C POLYPEPTIDE 5"/>
    <property type="match status" value="1"/>
</dbReference>
<evidence type="ECO:0000259" key="6">
    <source>
        <dbReference type="Pfam" id="PF09734"/>
    </source>
</evidence>
<evidence type="ECO:0000256" key="1">
    <source>
        <dbReference type="ARBA" id="ARBA00004123"/>
    </source>
</evidence>
<feature type="compositionally biased region" description="Low complexity" evidence="5">
    <location>
        <begin position="311"/>
        <end position="321"/>
    </location>
</feature>
<dbReference type="GO" id="GO:0005634">
    <property type="term" value="C:nucleus"/>
    <property type="evidence" value="ECO:0007669"/>
    <property type="project" value="UniProtKB-SubCell"/>
</dbReference>
<name>A0A1D1ZS59_AUXPR</name>
<keyword evidence="3" id="KW-0804">Transcription</keyword>
<evidence type="ECO:0000256" key="4">
    <source>
        <dbReference type="ARBA" id="ARBA00023242"/>
    </source>
</evidence>
<evidence type="ECO:0000256" key="3">
    <source>
        <dbReference type="ARBA" id="ARBA00023163"/>
    </source>
</evidence>
<keyword evidence="2" id="KW-0238">DNA-binding</keyword>
<protein>
    <recommendedName>
        <fullName evidence="9">General transcription factor 3C polypeptide 5</fullName>
    </recommendedName>
</protein>